<dbReference type="PANTHER" id="PTHR30469">
    <property type="entry name" value="MULTIDRUG RESISTANCE PROTEIN MDTA"/>
    <property type="match status" value="1"/>
</dbReference>
<keyword evidence="3" id="KW-1185">Reference proteome</keyword>
<dbReference type="PATRIC" id="fig|1121326.3.peg.4338"/>
<evidence type="ECO:0000313" key="2">
    <source>
        <dbReference type="EMBL" id="KZL90505.1"/>
    </source>
</evidence>
<dbReference type="Gene3D" id="2.40.420.20">
    <property type="match status" value="1"/>
</dbReference>
<sequence>MVANSAVLKLDNRNYENEVKSKLRDMAAVNSVESKTDALNAPLKNMGATKSSIGVMIIKGKITKIAPEAKNITSSLGVNQKRVPVTIELNDTAGLLKPGYDLDIKVITEVKKNTLIIPDTSVFDYKGNSCVFVVDNGKAVIKQIKKGIESEKLIEVIGGLKSGEKVLLKPDNNIKDGMKINSK</sequence>
<dbReference type="Proteomes" id="UP000076603">
    <property type="component" value="Unassembled WGS sequence"/>
</dbReference>
<gene>
    <name evidence="2" type="ORF">CLMAG_42770</name>
</gene>
<dbReference type="EMBL" id="LWAE01000005">
    <property type="protein sequence ID" value="KZL90505.1"/>
    <property type="molecule type" value="Genomic_DNA"/>
</dbReference>
<dbReference type="Gene3D" id="2.40.30.170">
    <property type="match status" value="1"/>
</dbReference>
<protein>
    <submittedName>
        <fullName evidence="2">Copper/silver efflux system membrane fusion protein CusB</fullName>
    </submittedName>
</protein>
<dbReference type="PANTHER" id="PTHR30469:SF33">
    <property type="entry name" value="SLR1207 PROTEIN"/>
    <property type="match status" value="1"/>
</dbReference>
<feature type="domain" description="YknX-like C-terminal permuted SH3-like" evidence="1">
    <location>
        <begin position="116"/>
        <end position="181"/>
    </location>
</feature>
<comment type="caution">
    <text evidence="2">The sequence shown here is derived from an EMBL/GenBank/DDBJ whole genome shotgun (WGS) entry which is preliminary data.</text>
</comment>
<dbReference type="GO" id="GO:0015562">
    <property type="term" value="F:efflux transmembrane transporter activity"/>
    <property type="evidence" value="ECO:0007669"/>
    <property type="project" value="TreeGrafter"/>
</dbReference>
<name>A0A161WFP9_9CLOT</name>
<organism evidence="2 3">
    <name type="scientific">Clostridium magnum DSM 2767</name>
    <dbReference type="NCBI Taxonomy" id="1121326"/>
    <lineage>
        <taxon>Bacteria</taxon>
        <taxon>Bacillati</taxon>
        <taxon>Bacillota</taxon>
        <taxon>Clostridia</taxon>
        <taxon>Eubacteriales</taxon>
        <taxon>Clostridiaceae</taxon>
        <taxon>Clostridium</taxon>
    </lineage>
</organism>
<dbReference type="InterPro" id="IPR058637">
    <property type="entry name" value="YknX-like_C"/>
</dbReference>
<dbReference type="AlphaFoldDB" id="A0A161WFP9"/>
<evidence type="ECO:0000313" key="3">
    <source>
        <dbReference type="Proteomes" id="UP000076603"/>
    </source>
</evidence>
<accession>A0A161WFP9</accession>
<proteinExistence type="predicted"/>
<evidence type="ECO:0000259" key="1">
    <source>
        <dbReference type="Pfam" id="PF25989"/>
    </source>
</evidence>
<dbReference type="GO" id="GO:1990281">
    <property type="term" value="C:efflux pump complex"/>
    <property type="evidence" value="ECO:0007669"/>
    <property type="project" value="TreeGrafter"/>
</dbReference>
<reference evidence="2 3" key="1">
    <citation type="submission" date="2016-04" db="EMBL/GenBank/DDBJ databases">
        <title>Genome sequence of Clostridium magnum DSM 2767.</title>
        <authorList>
            <person name="Poehlein A."/>
            <person name="Uhlig R."/>
            <person name="Fischer R."/>
            <person name="Bahl H."/>
            <person name="Daniel R."/>
        </authorList>
    </citation>
    <scope>NUCLEOTIDE SEQUENCE [LARGE SCALE GENOMIC DNA]</scope>
    <source>
        <strain evidence="2 3">DSM 2767</strain>
    </source>
</reference>
<dbReference type="Pfam" id="PF25989">
    <property type="entry name" value="YknX_C"/>
    <property type="match status" value="1"/>
</dbReference>
<dbReference type="STRING" id="1121326.CLMAG_42770"/>